<reference evidence="5" key="1">
    <citation type="journal article" date="2019" name="Int. J. Syst. Evol. Microbiol.">
        <title>The Global Catalogue of Microorganisms (GCM) 10K type strain sequencing project: providing services to taxonomists for standard genome sequencing and annotation.</title>
        <authorList>
            <consortium name="The Broad Institute Genomics Platform"/>
            <consortium name="The Broad Institute Genome Sequencing Center for Infectious Disease"/>
            <person name="Wu L."/>
            <person name="Ma J."/>
        </authorList>
    </citation>
    <scope>NUCLEOTIDE SEQUENCE [LARGE SCALE GENOMIC DNA]</scope>
    <source>
        <strain evidence="5">CGMCC 1.10130</strain>
    </source>
</reference>
<dbReference type="AlphaFoldDB" id="A0A8J2XQ28"/>
<dbReference type="Proteomes" id="UP000619743">
    <property type="component" value="Unassembled WGS sequence"/>
</dbReference>
<dbReference type="InterPro" id="IPR003010">
    <property type="entry name" value="C-N_Hydrolase"/>
</dbReference>
<dbReference type="Gene3D" id="3.60.110.10">
    <property type="entry name" value="Carbon-nitrogen hydrolase"/>
    <property type="match status" value="1"/>
</dbReference>
<dbReference type="PANTHER" id="PTHR23088:SF27">
    <property type="entry name" value="DEAMINATED GLUTATHIONE AMIDASE"/>
    <property type="match status" value="1"/>
</dbReference>
<dbReference type="CDD" id="cd07572">
    <property type="entry name" value="nit"/>
    <property type="match status" value="1"/>
</dbReference>
<gene>
    <name evidence="4" type="ORF">GCM10011369_26260</name>
</gene>
<dbReference type="SUPFAM" id="SSF56317">
    <property type="entry name" value="Carbon-nitrogen hydrolase"/>
    <property type="match status" value="1"/>
</dbReference>
<comment type="caution">
    <text evidence="4">The sequence shown here is derived from an EMBL/GenBank/DDBJ whole genome shotgun (WGS) entry which is preliminary data.</text>
</comment>
<dbReference type="EMBL" id="BMDX01000014">
    <property type="protein sequence ID" value="GGA83023.1"/>
    <property type="molecule type" value="Genomic_DNA"/>
</dbReference>
<dbReference type="GO" id="GO:0016811">
    <property type="term" value="F:hydrolase activity, acting on carbon-nitrogen (but not peptide) bonds, in linear amides"/>
    <property type="evidence" value="ECO:0007669"/>
    <property type="project" value="InterPro"/>
</dbReference>
<sequence length="268" mass="29381">MSELTVAAVQMCSTPEPADNMQWLEWLFASLPAARPLLVVLPECFAAFGSEDGSPYGEQLGDGRVQDWLGKQALAHNIWLLAGSLGIRTDAGDKITASSLLFAPNGQRTTRYDKRHLFDVDVADNVGSYRESSYTEPGQQIVVVDIEGFNIGLSICYDLRFPEHFRAMAEQGLDLIAVPAAFTAVTGKAHWQPLLQARAIENQCYVVAAGQCGQHPNGRETHGHSMVIDPWGQVTSDSGKQLGIIVDSISRQRLNDVRQAIPALKHRR</sequence>
<keyword evidence="5" id="KW-1185">Reference proteome</keyword>
<dbReference type="PROSITE" id="PS50263">
    <property type="entry name" value="CN_HYDROLASE"/>
    <property type="match status" value="1"/>
</dbReference>
<dbReference type="InterPro" id="IPR045254">
    <property type="entry name" value="Nit1/2_C-N_Hydrolase"/>
</dbReference>
<keyword evidence="2" id="KW-0378">Hydrolase</keyword>
<organism evidence="4 5">
    <name type="scientific">Neiella marina</name>
    <dbReference type="NCBI Taxonomy" id="508461"/>
    <lineage>
        <taxon>Bacteria</taxon>
        <taxon>Pseudomonadati</taxon>
        <taxon>Pseudomonadota</taxon>
        <taxon>Gammaproteobacteria</taxon>
        <taxon>Alteromonadales</taxon>
        <taxon>Echinimonadaceae</taxon>
        <taxon>Neiella</taxon>
    </lineage>
</organism>
<accession>A0A8J2XQ28</accession>
<evidence type="ECO:0000256" key="1">
    <source>
        <dbReference type="ARBA" id="ARBA00010613"/>
    </source>
</evidence>
<dbReference type="PROSITE" id="PS01227">
    <property type="entry name" value="UPF0012"/>
    <property type="match status" value="1"/>
</dbReference>
<proteinExistence type="inferred from homology"/>
<dbReference type="PANTHER" id="PTHR23088">
    <property type="entry name" value="NITRILASE-RELATED"/>
    <property type="match status" value="1"/>
</dbReference>
<dbReference type="RefSeq" id="WP_087506266.1">
    <property type="nucleotide sequence ID" value="NZ_BMDX01000014.1"/>
</dbReference>
<dbReference type="InterPro" id="IPR001110">
    <property type="entry name" value="UPF0012_CS"/>
</dbReference>
<comment type="similarity">
    <text evidence="1">Belongs to the carbon-nitrogen hydrolase superfamily. NIT1/NIT2 family.</text>
</comment>
<protein>
    <submittedName>
        <fullName evidence="4">Amidohydrolase</fullName>
    </submittedName>
</protein>
<dbReference type="OrthoDB" id="9811121at2"/>
<evidence type="ECO:0000313" key="5">
    <source>
        <dbReference type="Proteomes" id="UP000619743"/>
    </source>
</evidence>
<feature type="domain" description="CN hydrolase" evidence="3">
    <location>
        <begin position="4"/>
        <end position="251"/>
    </location>
</feature>
<name>A0A8J2XQ28_9GAMM</name>
<evidence type="ECO:0000313" key="4">
    <source>
        <dbReference type="EMBL" id="GGA83023.1"/>
    </source>
</evidence>
<dbReference type="InterPro" id="IPR036526">
    <property type="entry name" value="C-N_Hydrolase_sf"/>
</dbReference>
<dbReference type="Pfam" id="PF00795">
    <property type="entry name" value="CN_hydrolase"/>
    <property type="match status" value="1"/>
</dbReference>
<evidence type="ECO:0000256" key="2">
    <source>
        <dbReference type="ARBA" id="ARBA00022801"/>
    </source>
</evidence>
<evidence type="ECO:0000259" key="3">
    <source>
        <dbReference type="PROSITE" id="PS50263"/>
    </source>
</evidence>